<accession>A0AA40KHJ1</accession>
<evidence type="ECO:0000256" key="1">
    <source>
        <dbReference type="SAM" id="MobiDB-lite"/>
    </source>
</evidence>
<protein>
    <submittedName>
        <fullName evidence="2">Uncharacterized protein</fullName>
    </submittedName>
</protein>
<reference evidence="2" key="1">
    <citation type="submission" date="2021-10" db="EMBL/GenBank/DDBJ databases">
        <title>Melipona bicolor Genome sequencing and assembly.</title>
        <authorList>
            <person name="Araujo N.S."/>
            <person name="Arias M.C."/>
        </authorList>
    </citation>
    <scope>NUCLEOTIDE SEQUENCE</scope>
    <source>
        <strain evidence="2">USP_2M_L1-L4_2017</strain>
        <tissue evidence="2">Whole body</tissue>
    </source>
</reference>
<evidence type="ECO:0000313" key="2">
    <source>
        <dbReference type="EMBL" id="KAK1120533.1"/>
    </source>
</evidence>
<gene>
    <name evidence="2" type="ORF">K0M31_012512</name>
</gene>
<evidence type="ECO:0000313" key="3">
    <source>
        <dbReference type="Proteomes" id="UP001177670"/>
    </source>
</evidence>
<sequence length="131" mass="15081">MSRLRTISETILALERRVKSWLWARYGPGRSSYALPQQRQTTPAFGQWDNLKNTYVDPSQEIDQDRKERARKPEARRLITLEKQFSSARGAIKPSACHVDRRLSAICTISQSAGRSEVDRPPTVRRETPDK</sequence>
<keyword evidence="3" id="KW-1185">Reference proteome</keyword>
<organism evidence="2 3">
    <name type="scientific">Melipona bicolor</name>
    <dbReference type="NCBI Taxonomy" id="60889"/>
    <lineage>
        <taxon>Eukaryota</taxon>
        <taxon>Metazoa</taxon>
        <taxon>Ecdysozoa</taxon>
        <taxon>Arthropoda</taxon>
        <taxon>Hexapoda</taxon>
        <taxon>Insecta</taxon>
        <taxon>Pterygota</taxon>
        <taxon>Neoptera</taxon>
        <taxon>Endopterygota</taxon>
        <taxon>Hymenoptera</taxon>
        <taxon>Apocrita</taxon>
        <taxon>Aculeata</taxon>
        <taxon>Apoidea</taxon>
        <taxon>Anthophila</taxon>
        <taxon>Apidae</taxon>
        <taxon>Melipona</taxon>
    </lineage>
</organism>
<feature type="compositionally biased region" description="Basic and acidic residues" evidence="1">
    <location>
        <begin position="116"/>
        <end position="131"/>
    </location>
</feature>
<dbReference type="AlphaFoldDB" id="A0AA40KHJ1"/>
<comment type="caution">
    <text evidence="2">The sequence shown here is derived from an EMBL/GenBank/DDBJ whole genome shotgun (WGS) entry which is preliminary data.</text>
</comment>
<feature type="region of interest" description="Disordered" evidence="1">
    <location>
        <begin position="111"/>
        <end position="131"/>
    </location>
</feature>
<dbReference type="EMBL" id="JAHYIQ010000031">
    <property type="protein sequence ID" value="KAK1120533.1"/>
    <property type="molecule type" value="Genomic_DNA"/>
</dbReference>
<proteinExistence type="predicted"/>
<name>A0AA40KHJ1_9HYME</name>
<dbReference type="Proteomes" id="UP001177670">
    <property type="component" value="Unassembled WGS sequence"/>
</dbReference>